<dbReference type="Pfam" id="PF00903">
    <property type="entry name" value="Glyoxalase"/>
    <property type="match status" value="1"/>
</dbReference>
<dbReference type="CDD" id="cd06587">
    <property type="entry name" value="VOC"/>
    <property type="match status" value="1"/>
</dbReference>
<protein>
    <submittedName>
        <fullName evidence="3">VOC family protein</fullName>
    </submittedName>
</protein>
<dbReference type="Gene3D" id="3.10.180.10">
    <property type="entry name" value="2,3-Dihydroxybiphenyl 1,2-Dioxygenase, domain 1"/>
    <property type="match status" value="1"/>
</dbReference>
<organism evidence="3 4">
    <name type="scientific">Mucilaginibacter humi</name>
    <dbReference type="NCBI Taxonomy" id="2732510"/>
    <lineage>
        <taxon>Bacteria</taxon>
        <taxon>Pseudomonadati</taxon>
        <taxon>Bacteroidota</taxon>
        <taxon>Sphingobacteriia</taxon>
        <taxon>Sphingobacteriales</taxon>
        <taxon>Sphingobacteriaceae</taxon>
        <taxon>Mucilaginibacter</taxon>
    </lineage>
</organism>
<name>A0ABX1W6K5_9SPHI</name>
<keyword evidence="4" id="KW-1185">Reference proteome</keyword>
<dbReference type="InterPro" id="IPR051785">
    <property type="entry name" value="MMCE/EMCE_epimerase"/>
</dbReference>
<sequence length="153" mass="17168">MESAINLNIKAIQHIGIPVTDLKASAAFYSKLGFANAMERPFTHNGEQGTCVMMKRDNMIMELYQMPDRVLPEIAARKDGHVDHIAFDVADIDEAYATVKAGGFNIIEPGPVFLHFWDNGCKYFNITGPDGERLEFNGCYNPVCYSKHSTYKK</sequence>
<dbReference type="InterPro" id="IPR004360">
    <property type="entry name" value="Glyas_Fos-R_dOase_dom"/>
</dbReference>
<dbReference type="Proteomes" id="UP000566071">
    <property type="component" value="Unassembled WGS sequence"/>
</dbReference>
<dbReference type="PANTHER" id="PTHR43048:SF3">
    <property type="entry name" value="METHYLMALONYL-COA EPIMERASE, MITOCHONDRIAL"/>
    <property type="match status" value="1"/>
</dbReference>
<accession>A0ABX1W6K5</accession>
<evidence type="ECO:0000313" key="4">
    <source>
        <dbReference type="Proteomes" id="UP000566071"/>
    </source>
</evidence>
<gene>
    <name evidence="3" type="ORF">HK413_09190</name>
</gene>
<feature type="domain" description="VOC" evidence="2">
    <location>
        <begin position="11"/>
        <end position="139"/>
    </location>
</feature>
<evidence type="ECO:0000259" key="2">
    <source>
        <dbReference type="PROSITE" id="PS51819"/>
    </source>
</evidence>
<keyword evidence="1" id="KW-0479">Metal-binding</keyword>
<dbReference type="PANTHER" id="PTHR43048">
    <property type="entry name" value="METHYLMALONYL-COA EPIMERASE"/>
    <property type="match status" value="1"/>
</dbReference>
<dbReference type="EMBL" id="JABFCR010000038">
    <property type="protein sequence ID" value="NNU34276.1"/>
    <property type="molecule type" value="Genomic_DNA"/>
</dbReference>
<comment type="caution">
    <text evidence="3">The sequence shown here is derived from an EMBL/GenBank/DDBJ whole genome shotgun (WGS) entry which is preliminary data.</text>
</comment>
<evidence type="ECO:0000313" key="3">
    <source>
        <dbReference type="EMBL" id="NNU34276.1"/>
    </source>
</evidence>
<dbReference type="InterPro" id="IPR037523">
    <property type="entry name" value="VOC_core"/>
</dbReference>
<dbReference type="PROSITE" id="PS51819">
    <property type="entry name" value="VOC"/>
    <property type="match status" value="1"/>
</dbReference>
<evidence type="ECO:0000256" key="1">
    <source>
        <dbReference type="ARBA" id="ARBA00022723"/>
    </source>
</evidence>
<dbReference type="RefSeq" id="WP_175269959.1">
    <property type="nucleotide sequence ID" value="NZ_JABFCR010000038.1"/>
</dbReference>
<reference evidence="3 4" key="1">
    <citation type="submission" date="2020-05" db="EMBL/GenBank/DDBJ databases">
        <authorList>
            <person name="Khan S.A."/>
            <person name="Jeon C.O."/>
            <person name="Chun B.H."/>
        </authorList>
    </citation>
    <scope>NUCLEOTIDE SEQUENCE [LARGE SCALE GENOMIC DNA]</scope>
    <source>
        <strain evidence="3 4">S1162</strain>
    </source>
</reference>
<proteinExistence type="predicted"/>
<dbReference type="PROSITE" id="PS00934">
    <property type="entry name" value="GLYOXALASE_I_1"/>
    <property type="match status" value="1"/>
</dbReference>
<dbReference type="SUPFAM" id="SSF54593">
    <property type="entry name" value="Glyoxalase/Bleomycin resistance protein/Dihydroxybiphenyl dioxygenase"/>
    <property type="match status" value="1"/>
</dbReference>
<dbReference type="InterPro" id="IPR029068">
    <property type="entry name" value="Glyas_Bleomycin-R_OHBP_Dase"/>
</dbReference>
<dbReference type="InterPro" id="IPR018146">
    <property type="entry name" value="Glyoxalase_1_CS"/>
</dbReference>